<organism evidence="9 10">
    <name type="scientific">Molorchus minor</name>
    <dbReference type="NCBI Taxonomy" id="1323400"/>
    <lineage>
        <taxon>Eukaryota</taxon>
        <taxon>Metazoa</taxon>
        <taxon>Ecdysozoa</taxon>
        <taxon>Arthropoda</taxon>
        <taxon>Hexapoda</taxon>
        <taxon>Insecta</taxon>
        <taxon>Pterygota</taxon>
        <taxon>Neoptera</taxon>
        <taxon>Endopterygota</taxon>
        <taxon>Coleoptera</taxon>
        <taxon>Polyphaga</taxon>
        <taxon>Cucujiformia</taxon>
        <taxon>Chrysomeloidea</taxon>
        <taxon>Cerambycidae</taxon>
        <taxon>Lamiinae</taxon>
        <taxon>Monochamini</taxon>
        <taxon>Molorchus</taxon>
    </lineage>
</organism>
<name>A0ABQ9JHM6_9CUCU</name>
<evidence type="ECO:0000256" key="5">
    <source>
        <dbReference type="ARBA" id="ARBA00023136"/>
    </source>
</evidence>
<keyword evidence="6" id="KW-0325">Glycoprotein</keyword>
<comment type="similarity">
    <text evidence="2">Belongs to the prominin family.</text>
</comment>
<evidence type="ECO:0000256" key="1">
    <source>
        <dbReference type="ARBA" id="ARBA00004141"/>
    </source>
</evidence>
<reference evidence="9" key="1">
    <citation type="journal article" date="2023" name="Insect Mol. Biol.">
        <title>Genome sequencing provides insights into the evolution of gene families encoding plant cell wall-degrading enzymes in longhorned beetles.</title>
        <authorList>
            <person name="Shin N.R."/>
            <person name="Okamura Y."/>
            <person name="Kirsch R."/>
            <person name="Pauchet Y."/>
        </authorList>
    </citation>
    <scope>NUCLEOTIDE SEQUENCE</scope>
    <source>
        <strain evidence="9">MMC_N1</strain>
    </source>
</reference>
<keyword evidence="10" id="KW-1185">Reference proteome</keyword>
<feature type="region of interest" description="Disordered" evidence="7">
    <location>
        <begin position="775"/>
        <end position="859"/>
    </location>
</feature>
<accession>A0ABQ9JHM6</accession>
<keyword evidence="3 8" id="KW-0812">Transmembrane</keyword>
<dbReference type="Proteomes" id="UP001162164">
    <property type="component" value="Unassembled WGS sequence"/>
</dbReference>
<evidence type="ECO:0000256" key="7">
    <source>
        <dbReference type="SAM" id="MobiDB-lite"/>
    </source>
</evidence>
<dbReference type="Pfam" id="PF05478">
    <property type="entry name" value="Prominin"/>
    <property type="match status" value="2"/>
</dbReference>
<dbReference type="PANTHER" id="PTHR22730:SF1">
    <property type="entry name" value="PROMININ-LIKE PROTEIN"/>
    <property type="match status" value="1"/>
</dbReference>
<keyword evidence="5 8" id="KW-0472">Membrane</keyword>
<evidence type="ECO:0000313" key="9">
    <source>
        <dbReference type="EMBL" id="KAJ8977094.1"/>
    </source>
</evidence>
<dbReference type="EMBL" id="JAPWTJ010000589">
    <property type="protein sequence ID" value="KAJ8977094.1"/>
    <property type="molecule type" value="Genomic_DNA"/>
</dbReference>
<evidence type="ECO:0008006" key="11">
    <source>
        <dbReference type="Google" id="ProtNLM"/>
    </source>
</evidence>
<evidence type="ECO:0000256" key="8">
    <source>
        <dbReference type="SAM" id="Phobius"/>
    </source>
</evidence>
<comment type="subcellular location">
    <subcellularLocation>
        <location evidence="1">Membrane</location>
        <topology evidence="1">Multi-pass membrane protein</topology>
    </subcellularLocation>
</comment>
<evidence type="ECO:0000256" key="4">
    <source>
        <dbReference type="ARBA" id="ARBA00022989"/>
    </source>
</evidence>
<feature type="transmembrane region" description="Helical" evidence="8">
    <location>
        <begin position="184"/>
        <end position="207"/>
    </location>
</feature>
<feature type="transmembrane region" description="Helical" evidence="8">
    <location>
        <begin position="133"/>
        <end position="163"/>
    </location>
</feature>
<comment type="caution">
    <text evidence="9">The sequence shown here is derived from an EMBL/GenBank/DDBJ whole genome shotgun (WGS) entry which is preliminary data.</text>
</comment>
<keyword evidence="4 8" id="KW-1133">Transmembrane helix</keyword>
<proteinExistence type="inferred from homology"/>
<dbReference type="PANTHER" id="PTHR22730">
    <property type="entry name" value="PROMININ PROM PROTEIN"/>
    <property type="match status" value="1"/>
</dbReference>
<evidence type="ECO:0000256" key="6">
    <source>
        <dbReference type="ARBA" id="ARBA00023180"/>
    </source>
</evidence>
<protein>
    <recommendedName>
        <fullName evidence="11">Prominin-like protein</fullName>
    </recommendedName>
</protein>
<evidence type="ECO:0000256" key="2">
    <source>
        <dbReference type="ARBA" id="ARBA00006058"/>
    </source>
</evidence>
<feature type="transmembrane region" description="Helical" evidence="8">
    <location>
        <begin position="21"/>
        <end position="38"/>
    </location>
</feature>
<evidence type="ECO:0000256" key="3">
    <source>
        <dbReference type="ARBA" id="ARBA00022692"/>
    </source>
</evidence>
<dbReference type="InterPro" id="IPR008795">
    <property type="entry name" value="Prominin"/>
</dbReference>
<evidence type="ECO:0000313" key="10">
    <source>
        <dbReference type="Proteomes" id="UP001162164"/>
    </source>
</evidence>
<feature type="transmembrane region" description="Helical" evidence="8">
    <location>
        <begin position="730"/>
        <end position="750"/>
    </location>
</feature>
<gene>
    <name evidence="9" type="ORF">NQ317_003648</name>
</gene>
<sequence length="859" mass="96873">MGRRKTKPASQAQNNRLSVNIVSFLMTCVVLVVSVGLSDGGFANSIDKITRNLDVALRDLMDDMPKYTNYTETRTFVSDATFNPRGMAGLYNLTKMFLDVVIPPDALMEGLVYVRKQGDITIDQSKTTDVLKFYWPLLLMVLILALMAVLTPVCFVCFMCCRCCGNCGARSQPCDKKRDLCKKILQGAVLIVLTTGLLFCVVCAFVSNQQLEDGFEDLPEHGGKAVKDVNAYMDSLKSQSTHLLDTNYKEFSVVFNSTMNKSSEYVSQQLEIWSNATAMMDLYAFVDNIPKIKSSLKTLKSDTNSLRTYASQLNDAMRKVKKDLLNTLNSCDIDECKDIKNNISQLQTNIDFNKLPDVSPTINKIEELDFTSLQQATAQGKEKLTNIEVQIKEQLSDTIENAITKVNEAGETIKTTLSNITSGITSFQNDLNRFVNNSIPEPWQVIKKIGSVSVFIIFFVGLAADRIICYPLKNPQDSEIANIIDGYIVANVGDASVKENKTAYIILNAYLKQFDVDSIHDRFDILSFLEEMNKQLEGVISKDFTILSPDNEQTLEELTTFDLSINFDQFRDELKQNFTNLSLNEISKQLEKLLAAIGDDPKFDDIKSDVHISILHVNTYDEKILTPMKELANKVIDNAQQLDLDLRMNSSSFSEAITKLLSEIKEAQEKLRENGTEILQTVANEFGHMVKRQVDSYLYRVGNVTKYELGQCGPLNVAINSTRIAVCDKVVLPLNGFGFSIFLSLLLFLLNCRRCIRSINNMDHTLKLDINVEKRRQKKSKQYEERPPNVGGEVVAREYTQTSHPPEARYADMAPKFNTADQSKHWEEFPNGGPPQYQRAPTEYERPPPYYYPGTGDQQ</sequence>